<name>A0A2M9HD78_9BIFI</name>
<reference evidence="1 2" key="1">
    <citation type="submission" date="2017-10" db="EMBL/GenBank/DDBJ databases">
        <title>Draft genome sequences of strains TRE 1, TRE 9, TRE H and TRI 7, isolated from tamarins, belonging to four potential novel Bifidobacterium species.</title>
        <authorList>
            <person name="Mattarelli P."/>
            <person name="Modesto M."/>
            <person name="Puglisi E."/>
            <person name="Morelli L."/>
            <person name="Spezio C."/>
            <person name="Bonetti A."/>
            <person name="Sandri C."/>
        </authorList>
    </citation>
    <scope>NUCLEOTIDE SEQUENCE [LARGE SCALE GENOMIC DNA]</scope>
    <source>
        <strain evidence="2">TRI7</strain>
    </source>
</reference>
<comment type="caution">
    <text evidence="1">The sequence shown here is derived from an EMBL/GenBank/DDBJ whole genome shotgun (WGS) entry which is preliminary data.</text>
</comment>
<dbReference type="AlphaFoldDB" id="A0A2M9HD78"/>
<evidence type="ECO:0000313" key="1">
    <source>
        <dbReference type="EMBL" id="PJM74763.1"/>
    </source>
</evidence>
<keyword evidence="2" id="KW-1185">Reference proteome</keyword>
<dbReference type="EMBL" id="PEBK01000008">
    <property type="protein sequence ID" value="PJM74763.1"/>
    <property type="molecule type" value="Genomic_DNA"/>
</dbReference>
<evidence type="ECO:0000313" key="2">
    <source>
        <dbReference type="Proteomes" id="UP000231451"/>
    </source>
</evidence>
<proteinExistence type="predicted"/>
<organism evidence="1 2">
    <name type="scientific">Bifidobacterium simiarum</name>
    <dbReference type="NCBI Taxonomy" id="2045441"/>
    <lineage>
        <taxon>Bacteria</taxon>
        <taxon>Bacillati</taxon>
        <taxon>Actinomycetota</taxon>
        <taxon>Actinomycetes</taxon>
        <taxon>Bifidobacteriales</taxon>
        <taxon>Bifidobacteriaceae</taxon>
        <taxon>Bifidobacterium</taxon>
    </lineage>
</organism>
<dbReference type="RefSeq" id="WP_100513455.1">
    <property type="nucleotide sequence ID" value="NZ_PEBK01000008.1"/>
</dbReference>
<dbReference type="OrthoDB" id="3234197at2"/>
<protein>
    <submittedName>
        <fullName evidence="1">Uncharacterized protein</fullName>
    </submittedName>
</protein>
<sequence>MVGRVLDDIAEDLGLVRVQKESNAAFASRAAYSALRFWMQAFCLDDGYGGVYGIDGKTVERKSAAWLETLARSYPDIRRWFGGDDRAGIKRILSLMVSSRNLIVTDEGLYRCVTAHTEWISDDCAVLSGLADPTDPTKPMRANEIGVDPLPFSGLTSAVSRQDRIRRQDPVHDQGSWGDGSWSDGGIGNVVAGKGTRTARIQPLDERHCLLTLNAALPSDTKAARLIGMVSWPQRSATDALHRVFRREYTDVITHILKLEDVRVR</sequence>
<accession>A0A2M9HD78</accession>
<dbReference type="Proteomes" id="UP000231451">
    <property type="component" value="Unassembled WGS sequence"/>
</dbReference>
<gene>
    <name evidence="1" type="ORF">CSQ87_08520</name>
</gene>